<accession>A0A1V4KKH7</accession>
<dbReference type="PANTHER" id="PTHR11730">
    <property type="entry name" value="AMMONIUM TRANSPORTER"/>
    <property type="match status" value="1"/>
</dbReference>
<keyword evidence="3 6" id="KW-0812">Transmembrane</keyword>
<evidence type="ECO:0000256" key="6">
    <source>
        <dbReference type="SAM" id="Phobius"/>
    </source>
</evidence>
<protein>
    <recommendedName>
        <fullName evidence="7">Ammonium transporter AmtB-like domain-containing protein</fullName>
    </recommendedName>
</protein>
<dbReference type="OrthoDB" id="534912at2759"/>
<proteinExistence type="inferred from homology"/>
<feature type="transmembrane region" description="Helical" evidence="6">
    <location>
        <begin position="105"/>
        <end position="122"/>
    </location>
</feature>
<comment type="similarity">
    <text evidence="2">Belongs to the ammonium transporter (TC 2.A.49) family. Rh subfamily.</text>
</comment>
<feature type="transmembrane region" description="Helical" evidence="6">
    <location>
        <begin position="30"/>
        <end position="51"/>
    </location>
</feature>
<feature type="transmembrane region" description="Helical" evidence="6">
    <location>
        <begin position="318"/>
        <end position="336"/>
    </location>
</feature>
<evidence type="ECO:0000256" key="1">
    <source>
        <dbReference type="ARBA" id="ARBA00004141"/>
    </source>
</evidence>
<reference evidence="8 9" key="1">
    <citation type="submission" date="2016-02" db="EMBL/GenBank/DDBJ databases">
        <title>Band-tailed pigeon sequencing and assembly.</title>
        <authorList>
            <person name="Soares A.E."/>
            <person name="Novak B.J."/>
            <person name="Rice E.S."/>
            <person name="O'Connell B."/>
            <person name="Chang D."/>
            <person name="Weber S."/>
            <person name="Shapiro B."/>
        </authorList>
    </citation>
    <scope>NUCLEOTIDE SEQUENCE [LARGE SCALE GENOMIC DNA]</scope>
    <source>
        <strain evidence="8">BTP2013</strain>
        <tissue evidence="8">Blood</tissue>
    </source>
</reference>
<feature type="transmembrane region" description="Helical" evidence="6">
    <location>
        <begin position="71"/>
        <end position="93"/>
    </location>
</feature>
<dbReference type="InterPro" id="IPR002229">
    <property type="entry name" value="RhesusRHD"/>
</dbReference>
<dbReference type="Pfam" id="PF00909">
    <property type="entry name" value="Ammonium_transp"/>
    <property type="match status" value="1"/>
</dbReference>
<evidence type="ECO:0000313" key="9">
    <source>
        <dbReference type="Proteomes" id="UP000190648"/>
    </source>
</evidence>
<feature type="transmembrane region" description="Helical" evidence="6">
    <location>
        <begin position="357"/>
        <end position="375"/>
    </location>
</feature>
<evidence type="ECO:0000259" key="7">
    <source>
        <dbReference type="Pfam" id="PF00909"/>
    </source>
</evidence>
<dbReference type="Gene3D" id="1.10.3430.10">
    <property type="entry name" value="Ammonium transporter AmtB like domains"/>
    <property type="match status" value="1"/>
</dbReference>
<feature type="transmembrane region" description="Helical" evidence="6">
    <location>
        <begin position="231"/>
        <end position="250"/>
    </location>
</feature>
<dbReference type="Proteomes" id="UP000190648">
    <property type="component" value="Unassembled WGS sequence"/>
</dbReference>
<keyword evidence="4 6" id="KW-1133">Transmembrane helix</keyword>
<organism evidence="8 9">
    <name type="scientific">Patagioenas fasciata monilis</name>
    <dbReference type="NCBI Taxonomy" id="372326"/>
    <lineage>
        <taxon>Eukaryota</taxon>
        <taxon>Metazoa</taxon>
        <taxon>Chordata</taxon>
        <taxon>Craniata</taxon>
        <taxon>Vertebrata</taxon>
        <taxon>Euteleostomi</taxon>
        <taxon>Archelosauria</taxon>
        <taxon>Archosauria</taxon>
        <taxon>Dinosauria</taxon>
        <taxon>Saurischia</taxon>
        <taxon>Theropoda</taxon>
        <taxon>Coelurosauria</taxon>
        <taxon>Aves</taxon>
        <taxon>Neognathae</taxon>
        <taxon>Neoaves</taxon>
        <taxon>Columbimorphae</taxon>
        <taxon>Columbiformes</taxon>
        <taxon>Columbidae</taxon>
        <taxon>Patagioenas</taxon>
    </lineage>
</organism>
<dbReference type="PRINTS" id="PR00342">
    <property type="entry name" value="RHESUSRHD"/>
</dbReference>
<feature type="transmembrane region" description="Helical" evidence="6">
    <location>
        <begin position="262"/>
        <end position="282"/>
    </location>
</feature>
<dbReference type="STRING" id="372326.A0A1V4KKH7"/>
<sequence>MEAAAPLQHIPSEHNGNAILRLVKQEPHMISLKAGDTLGALLLFFTLFVTYDEPSVQTEDASVVANQLYSIFPLFQDIQVMLVVGLGLLLTFLPRYGLSVLTHNFLLLNFSTQWALMLQGLLHRFHHSQVHLDLHNLLTAEFAAVTVLISVGAVLGRTSPCQLLVVAACEVPVYLASEWAIITQLGVLDVGGTITIHVFSCYFGLGVSKALFGAVRWPTHPKETPTPRSDLMSLVGTLILWVFWPSFVAVLCQPGDAQHRAILNTLLAMSASALTTVVASSLLERDGKLSPGHLQNGSLAGGVVIGAVANMAVSPVTALTLGSLSAMVCVLGFRFLTPFLARKLLLQDQCGIHNLHGLPGILGAAASAVAILAASEDTPRSQVSPTRGNASRAVWGHWGDSAAGGQALCQVAGLAVAIGGSLIAGLLTGAALRLPCLAQPSERLCLDDSLYFKMMDQAGSQGPGSTAEEGVLALKEQV</sequence>
<dbReference type="EMBL" id="LSYS01002950">
    <property type="protein sequence ID" value="OPJ84925.1"/>
    <property type="molecule type" value="Genomic_DNA"/>
</dbReference>
<feature type="transmembrane region" description="Helical" evidence="6">
    <location>
        <begin position="163"/>
        <end position="182"/>
    </location>
</feature>
<dbReference type="InterPro" id="IPR029020">
    <property type="entry name" value="Ammonium/urea_transptr"/>
</dbReference>
<name>A0A1V4KKH7_PATFA</name>
<feature type="domain" description="Ammonium transporter AmtB-like" evidence="7">
    <location>
        <begin position="41"/>
        <end position="436"/>
    </location>
</feature>
<dbReference type="InterPro" id="IPR024041">
    <property type="entry name" value="NH4_transpt_AmtB-like_dom"/>
</dbReference>
<feature type="transmembrane region" description="Helical" evidence="6">
    <location>
        <begin position="194"/>
        <end position="219"/>
    </location>
</feature>
<dbReference type="AlphaFoldDB" id="A0A1V4KKH7"/>
<dbReference type="PANTHER" id="PTHR11730:SF48">
    <property type="entry name" value="AMMONIUM TRANSPORTER AMTB-LIKE DOMAIN-CONTAINING PROTEIN"/>
    <property type="match status" value="1"/>
</dbReference>
<evidence type="ECO:0000313" key="8">
    <source>
        <dbReference type="EMBL" id="OPJ84925.1"/>
    </source>
</evidence>
<evidence type="ECO:0000256" key="4">
    <source>
        <dbReference type="ARBA" id="ARBA00022989"/>
    </source>
</evidence>
<evidence type="ECO:0000256" key="3">
    <source>
        <dbReference type="ARBA" id="ARBA00022692"/>
    </source>
</evidence>
<comment type="caution">
    <text evidence="8">The sequence shown here is derived from an EMBL/GenBank/DDBJ whole genome shotgun (WGS) entry which is preliminary data.</text>
</comment>
<keyword evidence="5 6" id="KW-0472">Membrane</keyword>
<dbReference type="SUPFAM" id="SSF111352">
    <property type="entry name" value="Ammonium transporter"/>
    <property type="match status" value="1"/>
</dbReference>
<dbReference type="GO" id="GO:0097272">
    <property type="term" value="P:ammonium homeostasis"/>
    <property type="evidence" value="ECO:0007669"/>
    <property type="project" value="TreeGrafter"/>
</dbReference>
<keyword evidence="9" id="KW-1185">Reference proteome</keyword>
<comment type="subcellular location">
    <subcellularLocation>
        <location evidence="1">Membrane</location>
        <topology evidence="1">Multi-pass membrane protein</topology>
    </subcellularLocation>
</comment>
<feature type="transmembrane region" description="Helical" evidence="6">
    <location>
        <begin position="134"/>
        <end position="156"/>
    </location>
</feature>
<gene>
    <name evidence="8" type="ORF">AV530_017987</name>
</gene>
<feature type="transmembrane region" description="Helical" evidence="6">
    <location>
        <begin position="294"/>
        <end position="312"/>
    </location>
</feature>
<dbReference type="GO" id="GO:0005886">
    <property type="term" value="C:plasma membrane"/>
    <property type="evidence" value="ECO:0007669"/>
    <property type="project" value="InterPro"/>
</dbReference>
<dbReference type="GO" id="GO:0008519">
    <property type="term" value="F:ammonium channel activity"/>
    <property type="evidence" value="ECO:0007669"/>
    <property type="project" value="InterPro"/>
</dbReference>
<feature type="transmembrane region" description="Helical" evidence="6">
    <location>
        <begin position="411"/>
        <end position="434"/>
    </location>
</feature>
<evidence type="ECO:0000256" key="5">
    <source>
        <dbReference type="ARBA" id="ARBA00023136"/>
    </source>
</evidence>
<evidence type="ECO:0000256" key="2">
    <source>
        <dbReference type="ARBA" id="ARBA00011036"/>
    </source>
</evidence>